<name>A0A7W8MXG4_9BACL</name>
<accession>A0A7W8MXG4</accession>
<dbReference type="AlphaFoldDB" id="A0A7W8MXG4"/>
<feature type="region of interest" description="Disordered" evidence="1">
    <location>
        <begin position="31"/>
        <end position="58"/>
    </location>
</feature>
<protein>
    <submittedName>
        <fullName evidence="2">Uncharacterized protein</fullName>
    </submittedName>
</protein>
<organism evidence="2 3">
    <name type="scientific">Anoxybacteroides tepidamans</name>
    <dbReference type="NCBI Taxonomy" id="265948"/>
    <lineage>
        <taxon>Bacteria</taxon>
        <taxon>Bacillati</taxon>
        <taxon>Bacillota</taxon>
        <taxon>Bacilli</taxon>
        <taxon>Bacillales</taxon>
        <taxon>Anoxybacillaceae</taxon>
        <taxon>Anoxybacteroides</taxon>
    </lineage>
</organism>
<keyword evidence="3" id="KW-1185">Reference proteome</keyword>
<dbReference type="EMBL" id="JACHEP010000018">
    <property type="protein sequence ID" value="MBB5325620.1"/>
    <property type="molecule type" value="Genomic_DNA"/>
</dbReference>
<sequence>MLSSLDVHRPVCLCADGLFVSIANAYGSLSEKGIPRDRDAQDQSASLSKRYSGSGEGACPLHRTERHYLITVGEERYRYEGALNGLDHAVVLLAWKADQPMTTEHLHCVLSTDGN</sequence>
<gene>
    <name evidence="2" type="ORF">HNQ34_002721</name>
</gene>
<proteinExistence type="predicted"/>
<evidence type="ECO:0000313" key="3">
    <source>
        <dbReference type="Proteomes" id="UP000520011"/>
    </source>
</evidence>
<feature type="compositionally biased region" description="Polar residues" evidence="1">
    <location>
        <begin position="42"/>
        <end position="51"/>
    </location>
</feature>
<comment type="caution">
    <text evidence="2">The sequence shown here is derived from an EMBL/GenBank/DDBJ whole genome shotgun (WGS) entry which is preliminary data.</text>
</comment>
<reference evidence="2 3" key="1">
    <citation type="submission" date="2020-08" db="EMBL/GenBank/DDBJ databases">
        <title>Genomic Encyclopedia of Type Strains, Phase IV (KMG-IV): sequencing the most valuable type-strain genomes for metagenomic binning, comparative biology and taxonomic classification.</title>
        <authorList>
            <person name="Goeker M."/>
        </authorList>
    </citation>
    <scope>NUCLEOTIDE SEQUENCE [LARGE SCALE GENOMIC DNA]</scope>
    <source>
        <strain evidence="2 3">DSM 16325</strain>
    </source>
</reference>
<dbReference type="Proteomes" id="UP000520011">
    <property type="component" value="Unassembled WGS sequence"/>
</dbReference>
<evidence type="ECO:0000313" key="2">
    <source>
        <dbReference type="EMBL" id="MBB5325620.1"/>
    </source>
</evidence>
<evidence type="ECO:0000256" key="1">
    <source>
        <dbReference type="SAM" id="MobiDB-lite"/>
    </source>
</evidence>